<reference evidence="2 3" key="1">
    <citation type="submission" date="2014-04" db="EMBL/GenBank/DDBJ databases">
        <title>Evolutionary Origins and Diversification of the Mycorrhizal Mutualists.</title>
        <authorList>
            <consortium name="DOE Joint Genome Institute"/>
            <consortium name="Mycorrhizal Genomics Consortium"/>
            <person name="Kohler A."/>
            <person name="Kuo A."/>
            <person name="Nagy L.G."/>
            <person name="Floudas D."/>
            <person name="Copeland A."/>
            <person name="Barry K.W."/>
            <person name="Cichocki N."/>
            <person name="Veneault-Fourrey C."/>
            <person name="LaButti K."/>
            <person name="Lindquist E.A."/>
            <person name="Lipzen A."/>
            <person name="Lundell T."/>
            <person name="Morin E."/>
            <person name="Murat C."/>
            <person name="Riley R."/>
            <person name="Ohm R."/>
            <person name="Sun H."/>
            <person name="Tunlid A."/>
            <person name="Henrissat B."/>
            <person name="Grigoriev I.V."/>
            <person name="Hibbett D.S."/>
            <person name="Martin F."/>
        </authorList>
    </citation>
    <scope>NUCLEOTIDE SEQUENCE [LARGE SCALE GENOMIC DNA]</scope>
    <source>
        <strain evidence="2 3">Koide BX008</strain>
    </source>
</reference>
<feature type="compositionally biased region" description="Acidic residues" evidence="1">
    <location>
        <begin position="173"/>
        <end position="191"/>
    </location>
</feature>
<organism evidence="2 3">
    <name type="scientific">Amanita muscaria (strain Koide BX008)</name>
    <dbReference type="NCBI Taxonomy" id="946122"/>
    <lineage>
        <taxon>Eukaryota</taxon>
        <taxon>Fungi</taxon>
        <taxon>Dikarya</taxon>
        <taxon>Basidiomycota</taxon>
        <taxon>Agaricomycotina</taxon>
        <taxon>Agaricomycetes</taxon>
        <taxon>Agaricomycetidae</taxon>
        <taxon>Agaricales</taxon>
        <taxon>Pluteineae</taxon>
        <taxon>Amanitaceae</taxon>
        <taxon>Amanita</taxon>
    </lineage>
</organism>
<dbReference type="Proteomes" id="UP000054549">
    <property type="component" value="Unassembled WGS sequence"/>
</dbReference>
<dbReference type="EMBL" id="KN818390">
    <property type="protein sequence ID" value="KIL56940.1"/>
    <property type="molecule type" value="Genomic_DNA"/>
</dbReference>
<keyword evidence="3" id="KW-1185">Reference proteome</keyword>
<dbReference type="HOGENOM" id="CLU_1085747_0_0_1"/>
<dbReference type="AlphaFoldDB" id="A0A0C2S2Q5"/>
<feature type="compositionally biased region" description="Polar residues" evidence="1">
    <location>
        <begin position="51"/>
        <end position="67"/>
    </location>
</feature>
<evidence type="ECO:0000313" key="3">
    <source>
        <dbReference type="Proteomes" id="UP000054549"/>
    </source>
</evidence>
<evidence type="ECO:0000313" key="2">
    <source>
        <dbReference type="EMBL" id="KIL56940.1"/>
    </source>
</evidence>
<sequence length="256" mass="27764">MAHGEQDKADPSLIVETPRIPQPSKRSRGLDYPVMTVNADKSPEKPKAHTGNINRDSLSNKGQSSTSKKPRLTLNTAIERDKTTPVGEACNPDGTLKDASDMVWVNSPSDLTPPPLSTKRGHDDTDDENSDTAKPMRKQPQIVAEETPALNDVGSDDDVITIDDSAHAQGQAGDDDGEDGDGSDDEDDEEGTACYWSAKAMLQPTSTPPLFLYLLFFISVYLRRSPSGPYSLSVPIHSYCCVPITLLFSPSIVLYT</sequence>
<proteinExistence type="predicted"/>
<name>A0A0C2S2Q5_AMAMK</name>
<protein>
    <submittedName>
        <fullName evidence="2">Uncharacterized protein</fullName>
    </submittedName>
</protein>
<dbReference type="InParanoid" id="A0A0C2S2Q5"/>
<gene>
    <name evidence="2" type="ORF">M378DRAFT_16608</name>
</gene>
<feature type="compositionally biased region" description="Basic and acidic residues" evidence="1">
    <location>
        <begin position="1"/>
        <end position="10"/>
    </location>
</feature>
<evidence type="ECO:0000256" key="1">
    <source>
        <dbReference type="SAM" id="MobiDB-lite"/>
    </source>
</evidence>
<feature type="region of interest" description="Disordered" evidence="1">
    <location>
        <begin position="1"/>
        <end position="191"/>
    </location>
</feature>
<accession>A0A0C2S2Q5</accession>